<dbReference type="Proteomes" id="UP000188145">
    <property type="component" value="Chromosome"/>
</dbReference>
<organism evidence="3 4">
    <name type="scientific">Tessaracoccus aquimaris</name>
    <dbReference type="NCBI Taxonomy" id="1332264"/>
    <lineage>
        <taxon>Bacteria</taxon>
        <taxon>Bacillati</taxon>
        <taxon>Actinomycetota</taxon>
        <taxon>Actinomycetes</taxon>
        <taxon>Propionibacteriales</taxon>
        <taxon>Propionibacteriaceae</taxon>
        <taxon>Tessaracoccus</taxon>
    </lineage>
</organism>
<name>A0A1Q2CL86_9ACTN</name>
<evidence type="ECO:0000256" key="2">
    <source>
        <dbReference type="SAM" id="Phobius"/>
    </source>
</evidence>
<dbReference type="STRING" id="1332264.BW730_04290"/>
<feature type="region of interest" description="Disordered" evidence="1">
    <location>
        <begin position="113"/>
        <end position="147"/>
    </location>
</feature>
<sequence>MNDDIFREIKDQLRPSPEVRAALSAQLDAEQAEAVAPRPRRRWAWVAGAAAVAMVAGVAVGAGLTRRESDHSDPPSLLPSAAPIPSKVQIRDASDYAPVFAAIERSLTAARDSGQWTDVGGPLPVAAPADGAASESGSSPQGGYSAEGTWRTNAQVAGIDEGDIVKSDGRTIFTASGGDVVLVSADGADTTQVARIDTTASETGATEGAVQGPVVDLMLHGTTLIALVTEYTPRLSELPPSEPFAYVPYDATQTRALQYDVSDPTRPRFVSSLGQSGAYVTSRLSDGIVYLVTDYTLADPNAVDAEDPATFVPQVWSGDDAAPVKATDCWLMPGPTGPRYSVLSSIDLASGGRIDTQSVLGGSDAVYMGTDALYLAGATYEGFDAVPADLDQAIGLQRVDQTTHLVRVATDKGSLEATAEGSVPGAVLNQFALDSYEGHLRIAVTMNGSTAGGGWGSYPGLFVLDSSLKIVGSLSRLAVDESIQSVRFDGPVGYVVSFRQVDPLFAIDLSDPQHPMVMSALKIPGFSTYLHPWSETRLLGLGMDAGEDGIVRGMKLTMFDTSDPYDVTEATTIRVPFDDAEALRNHKAVFVDVARGLIGFDATTMDAKGRQTHRYVMYRYDGKEFALLDKLDVHQPPVDRQGGARGLSIGEFLYVVTGAGIDVYSADSLDEVTGREFGR</sequence>
<dbReference type="Pfam" id="PF09826">
    <property type="entry name" value="Beta_propel"/>
    <property type="match status" value="1"/>
</dbReference>
<reference evidence="4" key="1">
    <citation type="submission" date="2017-02" db="EMBL/GenBank/DDBJ databases">
        <title>Tessaracoccus aquaemaris sp. nov., isolated from the intestine of a Korean rockfish, Sebastes schlegelii, in a marine aquaculture pond.</title>
        <authorList>
            <person name="Tak E.J."/>
            <person name="Bae J.-W."/>
        </authorList>
    </citation>
    <scope>NUCLEOTIDE SEQUENCE [LARGE SCALE GENOMIC DNA]</scope>
    <source>
        <strain evidence="4">NSG39</strain>
    </source>
</reference>
<accession>A0A1Q2CL86</accession>
<keyword evidence="2" id="KW-0472">Membrane</keyword>
<evidence type="ECO:0000313" key="4">
    <source>
        <dbReference type="Proteomes" id="UP000188145"/>
    </source>
</evidence>
<gene>
    <name evidence="3" type="ORF">BW730_04290</name>
</gene>
<feature type="transmembrane region" description="Helical" evidence="2">
    <location>
        <begin position="43"/>
        <end position="64"/>
    </location>
</feature>
<dbReference type="InterPro" id="IPR019198">
    <property type="entry name" value="Beta_propeller_containing"/>
</dbReference>
<protein>
    <recommendedName>
        <fullName evidence="5">Beta propeller domain-containing protein</fullName>
    </recommendedName>
</protein>
<dbReference type="AlphaFoldDB" id="A0A1Q2CL86"/>
<evidence type="ECO:0000256" key="1">
    <source>
        <dbReference type="SAM" id="MobiDB-lite"/>
    </source>
</evidence>
<proteinExistence type="predicted"/>
<dbReference type="OrthoDB" id="9778998at2"/>
<dbReference type="RefSeq" id="WP_077685174.1">
    <property type="nucleotide sequence ID" value="NZ_CP019606.1"/>
</dbReference>
<keyword evidence="4" id="KW-1185">Reference proteome</keyword>
<dbReference type="KEGG" id="tes:BW730_04290"/>
<keyword evidence="2" id="KW-0812">Transmembrane</keyword>
<keyword evidence="2" id="KW-1133">Transmembrane helix</keyword>
<evidence type="ECO:0000313" key="3">
    <source>
        <dbReference type="EMBL" id="AQP46861.1"/>
    </source>
</evidence>
<evidence type="ECO:0008006" key="5">
    <source>
        <dbReference type="Google" id="ProtNLM"/>
    </source>
</evidence>
<dbReference type="EMBL" id="CP019606">
    <property type="protein sequence ID" value="AQP46861.1"/>
    <property type="molecule type" value="Genomic_DNA"/>
</dbReference>